<dbReference type="EMBL" id="JAWDJW010011507">
    <property type="protein sequence ID" value="KAK3044759.1"/>
    <property type="molecule type" value="Genomic_DNA"/>
</dbReference>
<proteinExistence type="predicted"/>
<evidence type="ECO:0000313" key="2">
    <source>
        <dbReference type="Proteomes" id="UP001186974"/>
    </source>
</evidence>
<evidence type="ECO:0000313" key="1">
    <source>
        <dbReference type="EMBL" id="KAK3044759.1"/>
    </source>
</evidence>
<comment type="caution">
    <text evidence="1">The sequence shown here is derived from an EMBL/GenBank/DDBJ whole genome shotgun (WGS) entry which is preliminary data.</text>
</comment>
<protein>
    <submittedName>
        <fullName evidence="1">Uncharacterized protein</fullName>
    </submittedName>
</protein>
<accession>A0ACC3CUP0</accession>
<gene>
    <name evidence="1" type="ORF">LTS18_000435</name>
</gene>
<reference evidence="1" key="1">
    <citation type="submission" date="2024-09" db="EMBL/GenBank/DDBJ databases">
        <title>Black Yeasts Isolated from many extreme environments.</title>
        <authorList>
            <person name="Coleine C."/>
            <person name="Stajich J.E."/>
            <person name="Selbmann L."/>
        </authorList>
    </citation>
    <scope>NUCLEOTIDE SEQUENCE</scope>
    <source>
        <strain evidence="1">CCFEE 5737</strain>
    </source>
</reference>
<dbReference type="Proteomes" id="UP001186974">
    <property type="component" value="Unassembled WGS sequence"/>
</dbReference>
<organism evidence="1 2">
    <name type="scientific">Coniosporium uncinatum</name>
    <dbReference type="NCBI Taxonomy" id="93489"/>
    <lineage>
        <taxon>Eukaryota</taxon>
        <taxon>Fungi</taxon>
        <taxon>Dikarya</taxon>
        <taxon>Ascomycota</taxon>
        <taxon>Pezizomycotina</taxon>
        <taxon>Dothideomycetes</taxon>
        <taxon>Dothideomycetes incertae sedis</taxon>
        <taxon>Coniosporium</taxon>
    </lineage>
</organism>
<sequence>DVFRVSPNELSFASVSSWKAIYGHPVGGKETLVKGAFYEIYGSGFNSLCIGSERDPKKHGGMRKSLSAAFSSKALMEQEHIVNANVDNFTMRLGKDGGPDSAEGLDMTKWFEMIAFDVLGEMAFGESFGSVDNGHPHFWAEMILEHLFFITLADNLRRYPGAKTLAKLVAPFTSSVKEKHTGYTREKVSKRLSSDSGRKDFMTNIVAKVESGEIEKEEMTAHVSTL</sequence>
<feature type="non-terminal residue" evidence="1">
    <location>
        <position position="1"/>
    </location>
</feature>
<name>A0ACC3CUP0_9PEZI</name>
<feature type="non-terminal residue" evidence="1">
    <location>
        <position position="226"/>
    </location>
</feature>
<keyword evidence="2" id="KW-1185">Reference proteome</keyword>